<gene>
    <name evidence="6" type="ORF">JAAARDRAFT_143942</name>
</gene>
<keyword evidence="3" id="KW-0443">Lipid metabolism</keyword>
<proteinExistence type="predicted"/>
<dbReference type="GO" id="GO:0047499">
    <property type="term" value="F:calcium-independent phospholipase A2 activity"/>
    <property type="evidence" value="ECO:0007669"/>
    <property type="project" value="TreeGrafter"/>
</dbReference>
<dbReference type="Gene3D" id="3.40.1090.10">
    <property type="entry name" value="Cytosolic phospholipase A2 catalytic domain"/>
    <property type="match status" value="1"/>
</dbReference>
<dbReference type="GO" id="GO:0016042">
    <property type="term" value="P:lipid catabolic process"/>
    <property type="evidence" value="ECO:0007669"/>
    <property type="project" value="UniProtKB-KW"/>
</dbReference>
<comment type="caution">
    <text evidence="4">Lacks conserved residue(s) required for the propagation of feature annotation.</text>
</comment>
<dbReference type="Proteomes" id="UP000027265">
    <property type="component" value="Unassembled WGS sequence"/>
</dbReference>
<protein>
    <recommendedName>
        <fullName evidence="5">PNPLA domain-containing protein</fullName>
    </recommendedName>
</protein>
<feature type="domain" description="PNPLA" evidence="5">
    <location>
        <begin position="1"/>
        <end position="198"/>
    </location>
</feature>
<dbReference type="STRING" id="933084.A0A067P5F1"/>
<evidence type="ECO:0000256" key="3">
    <source>
        <dbReference type="ARBA" id="ARBA00023098"/>
    </source>
</evidence>
<organism evidence="6 7">
    <name type="scientific">Jaapia argillacea MUCL 33604</name>
    <dbReference type="NCBI Taxonomy" id="933084"/>
    <lineage>
        <taxon>Eukaryota</taxon>
        <taxon>Fungi</taxon>
        <taxon>Dikarya</taxon>
        <taxon>Basidiomycota</taxon>
        <taxon>Agaricomycotina</taxon>
        <taxon>Agaricomycetes</taxon>
        <taxon>Agaricomycetidae</taxon>
        <taxon>Jaapiales</taxon>
        <taxon>Jaapiaceae</taxon>
        <taxon>Jaapia</taxon>
    </lineage>
</organism>
<dbReference type="InterPro" id="IPR002641">
    <property type="entry name" value="PNPLA_dom"/>
</dbReference>
<sequence>DGGGVRGLSQLIILRELMDRVKSTAGLATPPLPAEYFDLIGGTGTGGLIALMLGPLCMSVADAITTYGQMSEQVFSEKKWKGKDSTFKASKLEDFIKSIVAAKLGNSQAQMLDLSRNDPCKAFICAMPAYSISAAIPRLFRTYQVPKGLTFNCMIWEAARATSATPKIFKPINIGDSSLQELFISSGIGCNNSIRQVLQEAELVFPSKYVACVLSIGAGHSKTISFASTGGLFGNVLPLSVCTTMYSIATDCEGTAEEMARQFQTISGFYFRFNVDQGLQSFKLGEWYRLSEVQTHAEQYLHTISGDRMLTATVQALTKASNKLLTSALSKFYSFWRFW</sequence>
<dbReference type="HOGENOM" id="CLU_000288_144_2_1"/>
<evidence type="ECO:0000256" key="4">
    <source>
        <dbReference type="PROSITE-ProRule" id="PRU01161"/>
    </source>
</evidence>
<dbReference type="GO" id="GO:0046486">
    <property type="term" value="P:glycerolipid metabolic process"/>
    <property type="evidence" value="ECO:0007669"/>
    <property type="project" value="UniProtKB-ARBA"/>
</dbReference>
<reference evidence="7" key="1">
    <citation type="journal article" date="2014" name="Proc. Natl. Acad. Sci. U.S.A.">
        <title>Extensive sampling of basidiomycete genomes demonstrates inadequacy of the white-rot/brown-rot paradigm for wood decay fungi.</title>
        <authorList>
            <person name="Riley R."/>
            <person name="Salamov A.A."/>
            <person name="Brown D.W."/>
            <person name="Nagy L.G."/>
            <person name="Floudas D."/>
            <person name="Held B.W."/>
            <person name="Levasseur A."/>
            <person name="Lombard V."/>
            <person name="Morin E."/>
            <person name="Otillar R."/>
            <person name="Lindquist E.A."/>
            <person name="Sun H."/>
            <person name="LaButti K.M."/>
            <person name="Schmutz J."/>
            <person name="Jabbour D."/>
            <person name="Luo H."/>
            <person name="Baker S.E."/>
            <person name="Pisabarro A.G."/>
            <person name="Walton J.D."/>
            <person name="Blanchette R.A."/>
            <person name="Henrissat B."/>
            <person name="Martin F."/>
            <person name="Cullen D."/>
            <person name="Hibbett D.S."/>
            <person name="Grigoriev I.V."/>
        </authorList>
    </citation>
    <scope>NUCLEOTIDE SEQUENCE [LARGE SCALE GENOMIC DNA]</scope>
    <source>
        <strain evidence="7">MUCL 33604</strain>
    </source>
</reference>
<dbReference type="InterPro" id="IPR016035">
    <property type="entry name" value="Acyl_Trfase/lysoPLipase"/>
</dbReference>
<dbReference type="PANTHER" id="PTHR24185:SF1">
    <property type="entry name" value="CALCIUM-INDEPENDENT PHOSPHOLIPASE A2-GAMMA"/>
    <property type="match status" value="1"/>
</dbReference>
<dbReference type="PANTHER" id="PTHR24185">
    <property type="entry name" value="CALCIUM-INDEPENDENT PHOSPHOLIPASE A2-GAMMA"/>
    <property type="match status" value="1"/>
</dbReference>
<keyword evidence="2" id="KW-0442">Lipid degradation</keyword>
<evidence type="ECO:0000313" key="6">
    <source>
        <dbReference type="EMBL" id="KDQ49065.1"/>
    </source>
</evidence>
<dbReference type="SUPFAM" id="SSF52151">
    <property type="entry name" value="FabD/lysophospholipase-like"/>
    <property type="match status" value="1"/>
</dbReference>
<evidence type="ECO:0000256" key="2">
    <source>
        <dbReference type="ARBA" id="ARBA00022963"/>
    </source>
</evidence>
<dbReference type="EMBL" id="KL197823">
    <property type="protein sequence ID" value="KDQ49065.1"/>
    <property type="molecule type" value="Genomic_DNA"/>
</dbReference>
<dbReference type="GO" id="GO:0019369">
    <property type="term" value="P:arachidonate metabolic process"/>
    <property type="evidence" value="ECO:0007669"/>
    <property type="project" value="TreeGrafter"/>
</dbReference>
<dbReference type="OrthoDB" id="630895at2759"/>
<feature type="short sequence motif" description="GXGXXG" evidence="4">
    <location>
        <begin position="2"/>
        <end position="7"/>
    </location>
</feature>
<dbReference type="PROSITE" id="PS51635">
    <property type="entry name" value="PNPLA"/>
    <property type="match status" value="1"/>
</dbReference>
<evidence type="ECO:0000256" key="1">
    <source>
        <dbReference type="ARBA" id="ARBA00022801"/>
    </source>
</evidence>
<name>A0A067P5F1_9AGAM</name>
<dbReference type="AlphaFoldDB" id="A0A067P5F1"/>
<dbReference type="Pfam" id="PF01734">
    <property type="entry name" value="Patatin"/>
    <property type="match status" value="1"/>
</dbReference>
<evidence type="ECO:0000313" key="7">
    <source>
        <dbReference type="Proteomes" id="UP000027265"/>
    </source>
</evidence>
<accession>A0A067P5F1</accession>
<dbReference type="InParanoid" id="A0A067P5F1"/>
<dbReference type="GO" id="GO:0016020">
    <property type="term" value="C:membrane"/>
    <property type="evidence" value="ECO:0007669"/>
    <property type="project" value="TreeGrafter"/>
</dbReference>
<keyword evidence="1" id="KW-0378">Hydrolase</keyword>
<keyword evidence="7" id="KW-1185">Reference proteome</keyword>
<evidence type="ECO:0000259" key="5">
    <source>
        <dbReference type="PROSITE" id="PS51635"/>
    </source>
</evidence>
<feature type="non-terminal residue" evidence="6">
    <location>
        <position position="1"/>
    </location>
</feature>